<protein>
    <submittedName>
        <fullName evidence="1">Uncharacterized protein</fullName>
    </submittedName>
</protein>
<dbReference type="Pfam" id="PF09694">
    <property type="entry name" value="Gcw_chp"/>
    <property type="match status" value="1"/>
</dbReference>
<dbReference type="OrthoDB" id="192997at2"/>
<name>A0A4V1M6I1_9BACT</name>
<dbReference type="NCBIfam" id="TIGR02001">
    <property type="entry name" value="gcw_chp"/>
    <property type="match status" value="1"/>
</dbReference>
<evidence type="ECO:0000313" key="2">
    <source>
        <dbReference type="Proteomes" id="UP000290218"/>
    </source>
</evidence>
<reference evidence="1 2" key="1">
    <citation type="submission" date="2019-01" db="EMBL/GenBank/DDBJ databases">
        <title>Lacunisphaera sp. strain TWA-58.</title>
        <authorList>
            <person name="Chen W.-M."/>
        </authorList>
    </citation>
    <scope>NUCLEOTIDE SEQUENCE [LARGE SCALE GENOMIC DNA]</scope>
    <source>
        <strain evidence="1 2">TWA-58</strain>
    </source>
</reference>
<gene>
    <name evidence="1" type="ORF">ESB00_06160</name>
</gene>
<comment type="caution">
    <text evidence="1">The sequence shown here is derived from an EMBL/GenBank/DDBJ whole genome shotgun (WGS) entry which is preliminary data.</text>
</comment>
<organism evidence="1 2">
    <name type="scientific">Oleiharenicola lentus</name>
    <dbReference type="NCBI Taxonomy" id="2508720"/>
    <lineage>
        <taxon>Bacteria</taxon>
        <taxon>Pseudomonadati</taxon>
        <taxon>Verrucomicrobiota</taxon>
        <taxon>Opitutia</taxon>
        <taxon>Opitutales</taxon>
        <taxon>Opitutaceae</taxon>
        <taxon>Oleiharenicola</taxon>
    </lineage>
</organism>
<dbReference type="EMBL" id="SDHX01000001">
    <property type="protein sequence ID" value="RXK55479.1"/>
    <property type="molecule type" value="Genomic_DNA"/>
</dbReference>
<dbReference type="InterPro" id="IPR010239">
    <property type="entry name" value="CHP02001"/>
</dbReference>
<accession>A0A4V1M6I1</accession>
<sequence length="270" mass="28937">MAWPRECFPRNNSIPMAPALQIGVRSERDPTNPYQTPNLHMKKTALILAALLTGASLSADESAPASSYNVTADFSYATKYVFRGIEYAEGAFQPSIKLTTGDFYIGVWSSLPADRGYEAEVDYYAGYGLKLSDSVSLDVGATVYHYPGLDVPGADEATFEGYAGITGSVEGVNLGLYLYNDFTLDVVTVQGNLGYSIPVNDTVSLSFTASLGHAKPDGGDGYTYYSAGLALPYKLSDAASLTLGVNWASHDLDGVEDNHAWANVGFSYTF</sequence>
<proteinExistence type="predicted"/>
<keyword evidence="2" id="KW-1185">Reference proteome</keyword>
<dbReference type="AlphaFoldDB" id="A0A4V1M6I1"/>
<evidence type="ECO:0000313" key="1">
    <source>
        <dbReference type="EMBL" id="RXK55479.1"/>
    </source>
</evidence>
<dbReference type="Proteomes" id="UP000290218">
    <property type="component" value="Unassembled WGS sequence"/>
</dbReference>